<dbReference type="Gene3D" id="3.90.1150.10">
    <property type="entry name" value="Aspartate Aminotransferase, domain 1"/>
    <property type="match status" value="1"/>
</dbReference>
<dbReference type="GO" id="GO:0006534">
    <property type="term" value="P:cysteine metabolic process"/>
    <property type="evidence" value="ECO:0007669"/>
    <property type="project" value="InterPro"/>
</dbReference>
<dbReference type="InterPro" id="IPR015421">
    <property type="entry name" value="PyrdxlP-dep_Trfase_major"/>
</dbReference>
<dbReference type="EC" id="2.8.1.7" evidence="3"/>
<evidence type="ECO:0000313" key="9">
    <source>
        <dbReference type="EMBL" id="HJC44496.1"/>
    </source>
</evidence>
<name>A0A9D2P570_9FIRM</name>
<accession>A0A9D2P570</accession>
<dbReference type="Pfam" id="PF00266">
    <property type="entry name" value="Aminotran_5"/>
    <property type="match status" value="1"/>
</dbReference>
<evidence type="ECO:0000256" key="2">
    <source>
        <dbReference type="ARBA" id="ARBA00010447"/>
    </source>
</evidence>
<dbReference type="InterPro" id="IPR010970">
    <property type="entry name" value="Cys_dSase_SufS"/>
</dbReference>
<dbReference type="Gene3D" id="3.40.640.10">
    <property type="entry name" value="Type I PLP-dependent aspartate aminotransferase-like (Major domain)"/>
    <property type="match status" value="1"/>
</dbReference>
<keyword evidence="9" id="KW-0032">Aminotransferase</keyword>
<keyword evidence="5" id="KW-0663">Pyridoxal phosphate</keyword>
<keyword evidence="4" id="KW-0808">Transferase</keyword>
<gene>
    <name evidence="9" type="ORF">H9756_12625</name>
</gene>
<dbReference type="InterPro" id="IPR015422">
    <property type="entry name" value="PyrdxlP-dep_Trfase_small"/>
</dbReference>
<dbReference type="AlphaFoldDB" id="A0A9D2P570"/>
<reference evidence="9" key="1">
    <citation type="journal article" date="2021" name="PeerJ">
        <title>Extensive microbial diversity within the chicken gut microbiome revealed by metagenomics and culture.</title>
        <authorList>
            <person name="Gilroy R."/>
            <person name="Ravi A."/>
            <person name="Getino M."/>
            <person name="Pursley I."/>
            <person name="Horton D.L."/>
            <person name="Alikhan N.F."/>
            <person name="Baker D."/>
            <person name="Gharbi K."/>
            <person name="Hall N."/>
            <person name="Watson M."/>
            <person name="Adriaenssens E.M."/>
            <person name="Foster-Nyarko E."/>
            <person name="Jarju S."/>
            <person name="Secka A."/>
            <person name="Antonio M."/>
            <person name="Oren A."/>
            <person name="Chaudhuri R.R."/>
            <person name="La Ragione R."/>
            <person name="Hildebrand F."/>
            <person name="Pallen M.J."/>
        </authorList>
    </citation>
    <scope>NUCLEOTIDE SEQUENCE</scope>
    <source>
        <strain evidence="9">CHK165-2605</strain>
    </source>
</reference>
<dbReference type="PROSITE" id="PS00595">
    <property type="entry name" value="AA_TRANSFER_CLASS_5"/>
    <property type="match status" value="1"/>
</dbReference>
<organism evidence="9 10">
    <name type="scientific">Candidatus Mediterraneibacter gallistercoris</name>
    <dbReference type="NCBI Taxonomy" id="2838671"/>
    <lineage>
        <taxon>Bacteria</taxon>
        <taxon>Bacillati</taxon>
        <taxon>Bacillota</taxon>
        <taxon>Clostridia</taxon>
        <taxon>Lachnospirales</taxon>
        <taxon>Lachnospiraceae</taxon>
        <taxon>Mediterraneibacter</taxon>
    </lineage>
</organism>
<dbReference type="PANTHER" id="PTHR43586">
    <property type="entry name" value="CYSTEINE DESULFURASE"/>
    <property type="match status" value="1"/>
</dbReference>
<dbReference type="CDD" id="cd06453">
    <property type="entry name" value="SufS_like"/>
    <property type="match status" value="1"/>
</dbReference>
<protein>
    <recommendedName>
        <fullName evidence="3">cysteine desulfurase</fullName>
        <ecNumber evidence="3">2.8.1.7</ecNumber>
    </recommendedName>
</protein>
<evidence type="ECO:0000256" key="4">
    <source>
        <dbReference type="ARBA" id="ARBA00022679"/>
    </source>
</evidence>
<dbReference type="InterPro" id="IPR000192">
    <property type="entry name" value="Aminotrans_V_dom"/>
</dbReference>
<evidence type="ECO:0000256" key="1">
    <source>
        <dbReference type="ARBA" id="ARBA00001933"/>
    </source>
</evidence>
<dbReference type="GO" id="GO:0031071">
    <property type="term" value="F:cysteine desulfurase activity"/>
    <property type="evidence" value="ECO:0007669"/>
    <property type="project" value="UniProtKB-EC"/>
</dbReference>
<dbReference type="InterPro" id="IPR010969">
    <property type="entry name" value="Cys_dSase-rel_unknwn_funct"/>
</dbReference>
<dbReference type="Proteomes" id="UP000823895">
    <property type="component" value="Unassembled WGS sequence"/>
</dbReference>
<comment type="catalytic activity">
    <reaction evidence="6">
        <text>(sulfur carrier)-H + L-cysteine = (sulfur carrier)-SH + L-alanine</text>
        <dbReference type="Rhea" id="RHEA:43892"/>
        <dbReference type="Rhea" id="RHEA-COMP:14737"/>
        <dbReference type="Rhea" id="RHEA-COMP:14739"/>
        <dbReference type="ChEBI" id="CHEBI:29917"/>
        <dbReference type="ChEBI" id="CHEBI:35235"/>
        <dbReference type="ChEBI" id="CHEBI:57972"/>
        <dbReference type="ChEBI" id="CHEBI:64428"/>
        <dbReference type="EC" id="2.8.1.7"/>
    </reaction>
</comment>
<sequence>MIYMDNAATTLHKPDAVKQAVLAAFDTMGNAGRGASEPALDASRVIYATREKLAHFFNAESASRIVFTANSTESLNIAIKGLFCPGDHVITTVLEHNSVLRPLYECREHGVELSILGCDEKGNISYDEMKRAIKGNTRAVVCTHASNLTGNMIDLDRVGEITKKHGLLFVVDASQTAGVWPIDVRKTGIDVLCFTGHKGLLGPQGTGGVYVRTDVGIRPLLSGGSGIDTYNPHHPSQMPTALEAGTLNGHGIAGLGAAVSYLEETGLDVIREKEQSLMWRFYEGISRIPGIKVYGDFSTRKRAAIVSFNIGDYDSSEVSDELNMEYGIVTRPGAHCAPLMHRALGTVEQGAVRFSFSHYNTEEEVNTAIRAVEELARE</sequence>
<evidence type="ECO:0000259" key="8">
    <source>
        <dbReference type="Pfam" id="PF00266"/>
    </source>
</evidence>
<dbReference type="InterPro" id="IPR020578">
    <property type="entry name" value="Aminotrans_V_PyrdxlP_BS"/>
</dbReference>
<dbReference type="GO" id="GO:0008483">
    <property type="term" value="F:transaminase activity"/>
    <property type="evidence" value="ECO:0007669"/>
    <property type="project" value="UniProtKB-KW"/>
</dbReference>
<reference evidence="9" key="2">
    <citation type="submission" date="2021-04" db="EMBL/GenBank/DDBJ databases">
        <authorList>
            <person name="Gilroy R."/>
        </authorList>
    </citation>
    <scope>NUCLEOTIDE SEQUENCE</scope>
    <source>
        <strain evidence="9">CHK165-2605</strain>
    </source>
</reference>
<feature type="domain" description="Aminotransferase class V" evidence="8">
    <location>
        <begin position="2"/>
        <end position="366"/>
    </location>
</feature>
<evidence type="ECO:0000256" key="6">
    <source>
        <dbReference type="ARBA" id="ARBA00050776"/>
    </source>
</evidence>
<dbReference type="EMBL" id="DWWI01000265">
    <property type="protein sequence ID" value="HJC44496.1"/>
    <property type="molecule type" value="Genomic_DNA"/>
</dbReference>
<proteinExistence type="inferred from homology"/>
<dbReference type="InterPro" id="IPR015424">
    <property type="entry name" value="PyrdxlP-dep_Trfase"/>
</dbReference>
<dbReference type="NCBIfam" id="TIGR01977">
    <property type="entry name" value="am_tr_V_EF2568"/>
    <property type="match status" value="1"/>
</dbReference>
<evidence type="ECO:0000256" key="5">
    <source>
        <dbReference type="ARBA" id="ARBA00022898"/>
    </source>
</evidence>
<comment type="caution">
    <text evidence="9">The sequence shown here is derived from an EMBL/GenBank/DDBJ whole genome shotgun (WGS) entry which is preliminary data.</text>
</comment>
<comment type="similarity">
    <text evidence="2">Belongs to the class-V pyridoxal-phosphate-dependent aminotransferase family. Csd subfamily.</text>
</comment>
<evidence type="ECO:0000313" key="10">
    <source>
        <dbReference type="Proteomes" id="UP000823895"/>
    </source>
</evidence>
<comment type="cofactor">
    <cofactor evidence="1 7">
        <name>pyridoxal 5'-phosphate</name>
        <dbReference type="ChEBI" id="CHEBI:597326"/>
    </cofactor>
</comment>
<dbReference type="InterPro" id="IPR016454">
    <property type="entry name" value="Cysteine_dSase"/>
</dbReference>
<dbReference type="SUPFAM" id="SSF53383">
    <property type="entry name" value="PLP-dependent transferases"/>
    <property type="match status" value="1"/>
</dbReference>
<evidence type="ECO:0000256" key="7">
    <source>
        <dbReference type="RuleBase" id="RU004504"/>
    </source>
</evidence>
<dbReference type="GO" id="GO:0030170">
    <property type="term" value="F:pyridoxal phosphate binding"/>
    <property type="evidence" value="ECO:0007669"/>
    <property type="project" value="InterPro"/>
</dbReference>
<dbReference type="PANTHER" id="PTHR43586:SF4">
    <property type="entry name" value="ISOPENICILLIN N EPIMERASE"/>
    <property type="match status" value="1"/>
</dbReference>
<dbReference type="PIRSF" id="PIRSF005572">
    <property type="entry name" value="NifS"/>
    <property type="match status" value="1"/>
</dbReference>
<evidence type="ECO:0000256" key="3">
    <source>
        <dbReference type="ARBA" id="ARBA00012239"/>
    </source>
</evidence>